<evidence type="ECO:0000259" key="2">
    <source>
        <dbReference type="Pfam" id="PF17881"/>
    </source>
</evidence>
<dbReference type="Proteomes" id="UP001253851">
    <property type="component" value="Unassembled WGS sequence"/>
</dbReference>
<dbReference type="EMBL" id="QRMZ01000009">
    <property type="protein sequence ID" value="RHK06569.1"/>
    <property type="molecule type" value="Genomic_DNA"/>
</dbReference>
<dbReference type="EMBL" id="JARQDZ010000003">
    <property type="protein sequence ID" value="MDT2982898.1"/>
    <property type="molecule type" value="Genomic_DNA"/>
</dbReference>
<dbReference type="SUPFAM" id="SSF54403">
    <property type="entry name" value="Cystatin/monellin"/>
    <property type="match status" value="2"/>
</dbReference>
<accession>A0A1G9GKH6</accession>
<keyword evidence="1" id="KW-1133">Transmembrane helix</keyword>
<dbReference type="Proteomes" id="UP000422837">
    <property type="component" value="Chromosome"/>
</dbReference>
<keyword evidence="1" id="KW-0812">Transmembrane</keyword>
<dbReference type="InterPro" id="IPR046350">
    <property type="entry name" value="Cystatin_sf"/>
</dbReference>
<feature type="transmembrane region" description="Helical" evidence="1">
    <location>
        <begin position="12"/>
        <end position="33"/>
    </location>
</feature>
<dbReference type="InterPro" id="IPR041401">
    <property type="entry name" value="TseB-like_dom"/>
</dbReference>
<dbReference type="RefSeq" id="WP_010749344.1">
    <property type="nucleotide sequence ID" value="NZ_CABGTX010000004.1"/>
</dbReference>
<sequence>MKTKDKEHRRVVILLSAITVLLVVILFASIFYLRSSRPMRQARNEAIEIAERYTDLAEVEQFYWFTREETSFSIVGKDTNNNEIVVIIPKSGEKVSVFNQADGLTEAQAKAFVRDNHQGQEIQKAALGIFEGEPTWEVMTKDGDGRLNYYLIGFKDGEEIKAITEL</sequence>
<evidence type="ECO:0000256" key="1">
    <source>
        <dbReference type="SAM" id="Phobius"/>
    </source>
</evidence>
<dbReference type="OrthoDB" id="2242521at2"/>
<keyword evidence="1" id="KW-0472">Membrane</keyword>
<reference evidence="3 8" key="3">
    <citation type="submission" date="2023-03" db="EMBL/GenBank/DDBJ databases">
        <authorList>
            <person name="Shen W."/>
            <person name="Cai J."/>
        </authorList>
    </citation>
    <scope>NUCLEOTIDE SEQUENCE [LARGE SCALE GENOMIC DNA]</scope>
    <source>
        <strain evidence="3 8">B516</strain>
    </source>
</reference>
<reference evidence="5 6" key="1">
    <citation type="submission" date="2018-08" db="EMBL/GenBank/DDBJ databases">
        <title>A genome reference for cultivated species of the human gut microbiota.</title>
        <authorList>
            <person name="Zou Y."/>
            <person name="Xue W."/>
            <person name="Luo G."/>
        </authorList>
    </citation>
    <scope>NUCLEOTIDE SEQUENCE [LARGE SCALE GENOMIC DNA]</scope>
    <source>
        <strain evidence="5 6">AF48-16</strain>
    </source>
</reference>
<evidence type="ECO:0000313" key="7">
    <source>
        <dbReference type="Proteomes" id="UP000422837"/>
    </source>
</evidence>
<evidence type="ECO:0000313" key="8">
    <source>
        <dbReference type="Proteomes" id="UP001253851"/>
    </source>
</evidence>
<proteinExistence type="predicted"/>
<evidence type="ECO:0000313" key="5">
    <source>
        <dbReference type="EMBL" id="RHK06569.1"/>
    </source>
</evidence>
<evidence type="ECO:0000313" key="4">
    <source>
        <dbReference type="EMBL" id="QGN30134.1"/>
    </source>
</evidence>
<organism evidence="5 6">
    <name type="scientific">Enterococcus casseliflavus</name>
    <name type="common">Enterococcus flavescens</name>
    <dbReference type="NCBI Taxonomy" id="37734"/>
    <lineage>
        <taxon>Bacteria</taxon>
        <taxon>Bacillati</taxon>
        <taxon>Bacillota</taxon>
        <taxon>Bacilli</taxon>
        <taxon>Lactobacillales</taxon>
        <taxon>Enterococcaceae</taxon>
        <taxon>Enterococcus</taxon>
    </lineage>
</organism>
<dbReference type="EMBL" id="CP046123">
    <property type="protein sequence ID" value="QGN30134.1"/>
    <property type="molecule type" value="Genomic_DNA"/>
</dbReference>
<protein>
    <submittedName>
        <fullName evidence="3">DUF5590 domain-containing protein</fullName>
    </submittedName>
    <submittedName>
        <fullName evidence="5">Peptidase</fullName>
    </submittedName>
</protein>
<dbReference type="Gene3D" id="3.10.450.40">
    <property type="match status" value="2"/>
</dbReference>
<name>A0A1G9GKH6_ENTCA</name>
<evidence type="ECO:0000313" key="3">
    <source>
        <dbReference type="EMBL" id="MDT2982898.1"/>
    </source>
</evidence>
<reference evidence="4 7" key="2">
    <citation type="submission" date="2019-11" db="EMBL/GenBank/DDBJ databases">
        <title>Detection and genome characteristic of a blood enterococcus casselifavus isolate from Zhengzhou,china.</title>
        <authorList>
            <person name="Wen P."/>
        </authorList>
    </citation>
    <scope>NUCLEOTIDE SEQUENCE [LARGE SCALE GENOMIC DNA]</scope>
    <source>
        <strain evidence="4 7">EC291</strain>
    </source>
</reference>
<dbReference type="Pfam" id="PF17881">
    <property type="entry name" value="TseB"/>
    <property type="match status" value="1"/>
</dbReference>
<gene>
    <name evidence="5" type="ORF">DW084_08455</name>
    <name evidence="4" type="ORF">GFU50_11695</name>
    <name evidence="3" type="ORF">P7I34_09510</name>
</gene>
<dbReference type="Proteomes" id="UP000286288">
    <property type="component" value="Unassembled WGS sequence"/>
</dbReference>
<dbReference type="AlphaFoldDB" id="A0A1G9GKH6"/>
<feature type="domain" description="Cell wall elongation regulator TseB-like" evidence="2">
    <location>
        <begin position="45"/>
        <end position="89"/>
    </location>
</feature>
<evidence type="ECO:0000313" key="6">
    <source>
        <dbReference type="Proteomes" id="UP000286288"/>
    </source>
</evidence>